<proteinExistence type="predicted"/>
<protein>
    <submittedName>
        <fullName evidence="1">Uncharacterized protein</fullName>
    </submittedName>
</protein>
<dbReference type="RefSeq" id="WP_175191243.1">
    <property type="nucleotide sequence ID" value="NZ_CADIJO010000002.1"/>
</dbReference>
<name>A0A6S6Z793_9BURK</name>
<gene>
    <name evidence="1" type="ORF">LMG3458_00833</name>
</gene>
<dbReference type="Proteomes" id="UP000494111">
    <property type="component" value="Unassembled WGS sequence"/>
</dbReference>
<evidence type="ECO:0000313" key="1">
    <source>
        <dbReference type="EMBL" id="CAB3665802.1"/>
    </source>
</evidence>
<dbReference type="CDD" id="cd16364">
    <property type="entry name" value="T3SC_I-like"/>
    <property type="match status" value="1"/>
</dbReference>
<organism evidence="1 2">
    <name type="scientific">Achromobacter deleyi</name>
    <dbReference type="NCBI Taxonomy" id="1353891"/>
    <lineage>
        <taxon>Bacteria</taxon>
        <taxon>Pseudomonadati</taxon>
        <taxon>Pseudomonadota</taxon>
        <taxon>Betaproteobacteria</taxon>
        <taxon>Burkholderiales</taxon>
        <taxon>Alcaligenaceae</taxon>
        <taxon>Achromobacter</taxon>
    </lineage>
</organism>
<sequence length="294" mass="32444">MPRSNHDDCLKEYAQASPEPVQWDADGSALCRPAGWPVHAAYVERSDSMLFFSALGRAPSRPPTHFWRTLLTLGYPCPEWIPAVSHEPATDQWVLSLRLPAHRYEAARYAQWLAHFGAIAADGAAALQAPEAPPWRPGVAATATPRPDVDLTPYQQAIDALADRHGAERLHEWAPQRLLLRLDDLDIQLRHGAWTDTLMAICRIGGDVAAFDRIGGDLATVNARMPTSGPHFSIEALSGELILAGTFDLNRLLSRDWLDYLDGFHRHALRARDALSQSAEPADRALPPGSFLFV</sequence>
<reference evidence="1 2" key="1">
    <citation type="submission" date="2020-04" db="EMBL/GenBank/DDBJ databases">
        <authorList>
            <person name="De Canck E."/>
        </authorList>
    </citation>
    <scope>NUCLEOTIDE SEQUENCE [LARGE SCALE GENOMIC DNA]</scope>
    <source>
        <strain evidence="1 2">LMG 3458</strain>
    </source>
</reference>
<evidence type="ECO:0000313" key="2">
    <source>
        <dbReference type="Proteomes" id="UP000494111"/>
    </source>
</evidence>
<accession>A0A6S6Z793</accession>
<dbReference type="EMBL" id="CADIJO010000002">
    <property type="protein sequence ID" value="CAB3665802.1"/>
    <property type="molecule type" value="Genomic_DNA"/>
</dbReference>
<dbReference type="Gene3D" id="3.30.1460.10">
    <property type="match status" value="2"/>
</dbReference>
<dbReference type="AlphaFoldDB" id="A0A6S6Z793"/>